<evidence type="ECO:0000256" key="3">
    <source>
        <dbReference type="SAM" id="SignalP"/>
    </source>
</evidence>
<feature type="transmembrane region" description="Helical" evidence="2">
    <location>
        <begin position="405"/>
        <end position="423"/>
    </location>
</feature>
<feature type="signal peptide" evidence="3">
    <location>
        <begin position="1"/>
        <end position="18"/>
    </location>
</feature>
<feature type="region of interest" description="Disordered" evidence="1">
    <location>
        <begin position="596"/>
        <end position="732"/>
    </location>
</feature>
<evidence type="ECO:0000256" key="2">
    <source>
        <dbReference type="SAM" id="Phobius"/>
    </source>
</evidence>
<name>A0ABZ1QC14_9ACTN</name>
<keyword evidence="2" id="KW-1133">Transmembrane helix</keyword>
<dbReference type="GeneID" id="95497928"/>
<feature type="chain" id="PRO_5046999737" description="TrbL/VirB6 plasmid conjugal transfer protein" evidence="3">
    <location>
        <begin position="19"/>
        <end position="732"/>
    </location>
</feature>
<accession>A0ABZ1QC14</accession>
<evidence type="ECO:0000313" key="4">
    <source>
        <dbReference type="EMBL" id="WUN80217.1"/>
    </source>
</evidence>
<dbReference type="RefSeq" id="WP_328739605.1">
    <property type="nucleotide sequence ID" value="NZ_CP108036.1"/>
</dbReference>
<feature type="transmembrane region" description="Helical" evidence="2">
    <location>
        <begin position="495"/>
        <end position="513"/>
    </location>
</feature>
<feature type="compositionally biased region" description="Low complexity" evidence="1">
    <location>
        <begin position="696"/>
        <end position="706"/>
    </location>
</feature>
<evidence type="ECO:0000313" key="5">
    <source>
        <dbReference type="Proteomes" id="UP001432312"/>
    </source>
</evidence>
<gene>
    <name evidence="4" type="ORF">OHA91_17800</name>
</gene>
<keyword evidence="2" id="KW-0812">Transmembrane</keyword>
<dbReference type="EMBL" id="CP108036">
    <property type="protein sequence ID" value="WUN80217.1"/>
    <property type="molecule type" value="Genomic_DNA"/>
</dbReference>
<keyword evidence="3" id="KW-0732">Signal</keyword>
<dbReference type="Proteomes" id="UP001432312">
    <property type="component" value="Chromosome"/>
</dbReference>
<proteinExistence type="predicted"/>
<feature type="compositionally biased region" description="Low complexity" evidence="1">
    <location>
        <begin position="648"/>
        <end position="658"/>
    </location>
</feature>
<evidence type="ECO:0000256" key="1">
    <source>
        <dbReference type="SAM" id="MobiDB-lite"/>
    </source>
</evidence>
<feature type="transmembrane region" description="Helical" evidence="2">
    <location>
        <begin position="468"/>
        <end position="489"/>
    </location>
</feature>
<keyword evidence="2" id="KW-0472">Membrane</keyword>
<reference evidence="4" key="1">
    <citation type="submission" date="2022-10" db="EMBL/GenBank/DDBJ databases">
        <title>The complete genomes of actinobacterial strains from the NBC collection.</title>
        <authorList>
            <person name="Joergensen T.S."/>
            <person name="Alvarez Arevalo M."/>
            <person name="Sterndorff E.B."/>
            <person name="Faurdal D."/>
            <person name="Vuksanovic O."/>
            <person name="Mourched A.-S."/>
            <person name="Charusanti P."/>
            <person name="Shaw S."/>
            <person name="Blin K."/>
            <person name="Weber T."/>
        </authorList>
    </citation>
    <scope>NUCLEOTIDE SEQUENCE</scope>
    <source>
        <strain evidence="4">NBC_00303</strain>
    </source>
</reference>
<feature type="transmembrane region" description="Helical" evidence="2">
    <location>
        <begin position="173"/>
        <end position="191"/>
    </location>
</feature>
<protein>
    <recommendedName>
        <fullName evidence="6">TrbL/VirB6 plasmid conjugal transfer protein</fullName>
    </recommendedName>
</protein>
<sequence>MILALIALTLATPGTASADFSCSFTGDDSYELDQPGANGESIFPAVNQWENEAQRAKNLNDTTGMITGAVNMPQAGAEYTMYELAAMRGLNWSGTQRDIGDASQTDSSADFSGADNCEIMDYVNNGIANMVFDGTKILTRISISIKEFASNPSPLSGLYTGRDSVVETLQTKVFIPAVPVMITLTGIWVFTKWRKGDMREAWSGVSWAALTTIAVVALLTGGNFKAVINEADSGIASANSYLSEAVLGGMADEVQVPCDLPKNAPNRGLRVSSCAMYDTLAFRPWALGQFGEGGTSCIFKRNGGGKVDKGTCLPAEPSETCDYGTGARCEDLRVRQLVSQSMTNKDAFNGEVTEKSKYKEDWYGIRQDMAGGKGSNQEDEDPKKRVYPVAFGEWAGHGAGNRIGLAFYSLVAALIVGVMVIVLSALTLLWHAVTLIMIIMLPLIATLGIHPSQQKLLKGWLQTFIHSFVLRAGFGVILTVLLMLYQMILPAKISLGMQLLMLLLVTVAVVMMLKKLLAGNFSPQIAGAQDALGVGDMANTVGGKLAQYGTGAAAGVAKKTGRVAGRTATGTAKLAGGAVKSSGKLTGKGALAAARAYDNKKNDSRWQKEGKLPARNSRRDQRRRAYEANEVQKDAYQNVLDRRAQPSAAGGEPAAEPARQSGRVSPGTSTPPAPVVAPQQGPRPSAGRVNAPEPAPARQQPRPSAPDLRSAPTPPNPSPAPAPREGDGRVSR</sequence>
<feature type="transmembrane region" description="Helical" evidence="2">
    <location>
        <begin position="429"/>
        <end position="447"/>
    </location>
</feature>
<keyword evidence="5" id="KW-1185">Reference proteome</keyword>
<evidence type="ECO:0008006" key="6">
    <source>
        <dbReference type="Google" id="ProtNLM"/>
    </source>
</evidence>
<organism evidence="4 5">
    <name type="scientific">Streptomyces erythrochromogenes</name>
    <dbReference type="NCBI Taxonomy" id="285574"/>
    <lineage>
        <taxon>Bacteria</taxon>
        <taxon>Bacillati</taxon>
        <taxon>Actinomycetota</taxon>
        <taxon>Actinomycetes</taxon>
        <taxon>Kitasatosporales</taxon>
        <taxon>Streptomycetaceae</taxon>
        <taxon>Streptomyces</taxon>
    </lineage>
</organism>
<feature type="compositionally biased region" description="Basic and acidic residues" evidence="1">
    <location>
        <begin position="597"/>
        <end position="633"/>
    </location>
</feature>
<feature type="compositionally biased region" description="Pro residues" evidence="1">
    <location>
        <begin position="712"/>
        <end position="722"/>
    </location>
</feature>